<evidence type="ECO:0008006" key="3">
    <source>
        <dbReference type="Google" id="ProtNLM"/>
    </source>
</evidence>
<accession>A0A9D1T0R5</accession>
<sequence>MKFDRSYKIVPLATWPRAALFRSFRSFDDAVMTCSFEPDILPLYRRAKACGDSFFLMTLFAIAKAMNSVPEMRMRFLNDEAVAEYEVVHPSTPLLTADGENYRQTTLPYFPTFAEFALAAKPIVEAVRRGSADGALRDEDLPNIFCASCVPWFSASGYVPATFVRSQDVHVLTWFKMTAAGTVLVNSTFNHCFTDGLHVGRFFSAVAENFARPETL</sequence>
<name>A0A9D1T0R5_9BACT</name>
<evidence type="ECO:0000313" key="2">
    <source>
        <dbReference type="Proteomes" id="UP000886812"/>
    </source>
</evidence>
<dbReference type="Pfam" id="PF00302">
    <property type="entry name" value="CAT"/>
    <property type="match status" value="1"/>
</dbReference>
<dbReference type="Gene3D" id="3.30.559.10">
    <property type="entry name" value="Chloramphenicol acetyltransferase-like domain"/>
    <property type="match status" value="1"/>
</dbReference>
<dbReference type="InterPro" id="IPR001707">
    <property type="entry name" value="Cmp_AcTrfase"/>
</dbReference>
<reference evidence="1" key="2">
    <citation type="journal article" date="2021" name="PeerJ">
        <title>Extensive microbial diversity within the chicken gut microbiome revealed by metagenomics and culture.</title>
        <authorList>
            <person name="Gilroy R."/>
            <person name="Ravi A."/>
            <person name="Getino M."/>
            <person name="Pursley I."/>
            <person name="Horton D.L."/>
            <person name="Alikhan N.F."/>
            <person name="Baker D."/>
            <person name="Gharbi K."/>
            <person name="Hall N."/>
            <person name="Watson M."/>
            <person name="Adriaenssens E.M."/>
            <person name="Foster-Nyarko E."/>
            <person name="Jarju S."/>
            <person name="Secka A."/>
            <person name="Antonio M."/>
            <person name="Oren A."/>
            <person name="Chaudhuri R.R."/>
            <person name="La Ragione R."/>
            <person name="Hildebrand F."/>
            <person name="Pallen M.J."/>
        </authorList>
    </citation>
    <scope>NUCLEOTIDE SEQUENCE</scope>
    <source>
        <strain evidence="1">10669</strain>
    </source>
</reference>
<dbReference type="SMART" id="SM01059">
    <property type="entry name" value="CAT"/>
    <property type="match status" value="1"/>
</dbReference>
<dbReference type="AlphaFoldDB" id="A0A9D1T0R5"/>
<dbReference type="EMBL" id="DVOG01000072">
    <property type="protein sequence ID" value="HIV04058.1"/>
    <property type="molecule type" value="Genomic_DNA"/>
</dbReference>
<dbReference type="PANTHER" id="PTHR38474">
    <property type="entry name" value="SLR0299 PROTEIN"/>
    <property type="match status" value="1"/>
</dbReference>
<dbReference type="InterPro" id="IPR023213">
    <property type="entry name" value="CAT-like_dom_sf"/>
</dbReference>
<organism evidence="1 2">
    <name type="scientific">Candidatus Spyradosoma merdigallinarum</name>
    <dbReference type="NCBI Taxonomy" id="2840950"/>
    <lineage>
        <taxon>Bacteria</taxon>
        <taxon>Pseudomonadati</taxon>
        <taxon>Verrucomicrobiota</taxon>
        <taxon>Opitutia</taxon>
        <taxon>Opitutia incertae sedis</taxon>
        <taxon>Candidatus Spyradosoma</taxon>
    </lineage>
</organism>
<dbReference type="SUPFAM" id="SSF52777">
    <property type="entry name" value="CoA-dependent acyltransferases"/>
    <property type="match status" value="1"/>
</dbReference>
<dbReference type="PANTHER" id="PTHR38474:SF1">
    <property type="entry name" value="SLR0299 PROTEIN"/>
    <property type="match status" value="1"/>
</dbReference>
<gene>
    <name evidence="1" type="ORF">IAC75_02770</name>
</gene>
<comment type="caution">
    <text evidence="1">The sequence shown here is derived from an EMBL/GenBank/DDBJ whole genome shotgun (WGS) entry which is preliminary data.</text>
</comment>
<dbReference type="GO" id="GO:0008811">
    <property type="term" value="F:chloramphenicol O-acetyltransferase activity"/>
    <property type="evidence" value="ECO:0007669"/>
    <property type="project" value="InterPro"/>
</dbReference>
<evidence type="ECO:0000313" key="1">
    <source>
        <dbReference type="EMBL" id="HIV04058.1"/>
    </source>
</evidence>
<proteinExistence type="predicted"/>
<dbReference type="Proteomes" id="UP000886812">
    <property type="component" value="Unassembled WGS sequence"/>
</dbReference>
<protein>
    <recommendedName>
        <fullName evidence="3">Chloramphenicol acetyltransferase</fullName>
    </recommendedName>
</protein>
<reference evidence="1" key="1">
    <citation type="submission" date="2020-10" db="EMBL/GenBank/DDBJ databases">
        <authorList>
            <person name="Gilroy R."/>
        </authorList>
    </citation>
    <scope>NUCLEOTIDE SEQUENCE</scope>
    <source>
        <strain evidence="1">10669</strain>
    </source>
</reference>